<evidence type="ECO:0000256" key="1">
    <source>
        <dbReference type="SAM" id="Phobius"/>
    </source>
</evidence>
<reference evidence="2 3" key="1">
    <citation type="submission" date="2017-09" db="EMBL/GenBank/DDBJ databases">
        <title>Large-scale bioinformatics analysis of Bacillus genomes uncovers conserved roles of natural products in bacterial physiology.</title>
        <authorList>
            <consortium name="Agbiome Team Llc"/>
            <person name="Bleich R.M."/>
            <person name="Grubbs K.J."/>
            <person name="Santa Maria K.C."/>
            <person name="Allen S.E."/>
            <person name="Farag S."/>
            <person name="Shank E.A."/>
            <person name="Bowers A."/>
        </authorList>
    </citation>
    <scope>NUCLEOTIDE SEQUENCE [LARGE SCALE GENOMIC DNA]</scope>
    <source>
        <strain evidence="2 3">AFS085496</strain>
    </source>
</reference>
<feature type="transmembrane region" description="Helical" evidence="1">
    <location>
        <begin position="52"/>
        <end position="80"/>
    </location>
</feature>
<comment type="caution">
    <text evidence="2">The sequence shown here is derived from an EMBL/GenBank/DDBJ whole genome shotgun (WGS) entry which is preliminary data.</text>
</comment>
<proteinExistence type="predicted"/>
<sequence>MLSIVIIIAAILFVVTANIVYKKLQEMGVISTKYHPYTNEKTKEFYWEFIRVYFFVTCTIVFLVSGYFVLFIELLIITLLQIMAAYTIHKQDNSNHKEKIEVIFDEKDLLEQKEFLMTLKENERKKVVNTKKLVFHNDYLYFSKRRRILTREKMYKYIHISNIKKQDRLIIINYGFLGLPMFKKKLYIPKKKEKSLLNILHKIENNKRNAGFFQKKSQNNNK</sequence>
<name>A0A9X6WHE4_BACTU</name>
<keyword evidence="1" id="KW-0812">Transmembrane</keyword>
<dbReference type="EMBL" id="NUVX01000080">
    <property type="protein sequence ID" value="PFJ29169.1"/>
    <property type="molecule type" value="Genomic_DNA"/>
</dbReference>
<dbReference type="RefSeq" id="WP_098517642.1">
    <property type="nucleotide sequence ID" value="NZ_NUVX01000080.1"/>
</dbReference>
<dbReference type="Proteomes" id="UP000224003">
    <property type="component" value="Unassembled WGS sequence"/>
</dbReference>
<evidence type="ECO:0000313" key="3">
    <source>
        <dbReference type="Proteomes" id="UP000224003"/>
    </source>
</evidence>
<keyword evidence="1" id="KW-0472">Membrane</keyword>
<dbReference type="AlphaFoldDB" id="A0A9X6WHE4"/>
<gene>
    <name evidence="2" type="ORF">COJ15_32155</name>
</gene>
<organism evidence="2 3">
    <name type="scientific">Bacillus thuringiensis</name>
    <dbReference type="NCBI Taxonomy" id="1428"/>
    <lineage>
        <taxon>Bacteria</taxon>
        <taxon>Bacillati</taxon>
        <taxon>Bacillota</taxon>
        <taxon>Bacilli</taxon>
        <taxon>Bacillales</taxon>
        <taxon>Bacillaceae</taxon>
        <taxon>Bacillus</taxon>
        <taxon>Bacillus cereus group</taxon>
    </lineage>
</organism>
<protein>
    <submittedName>
        <fullName evidence="2">Uncharacterized protein</fullName>
    </submittedName>
</protein>
<keyword evidence="1" id="KW-1133">Transmembrane helix</keyword>
<evidence type="ECO:0000313" key="2">
    <source>
        <dbReference type="EMBL" id="PFJ29169.1"/>
    </source>
</evidence>
<accession>A0A9X6WHE4</accession>